<dbReference type="Pfam" id="PF08240">
    <property type="entry name" value="ADH_N"/>
    <property type="match status" value="1"/>
</dbReference>
<keyword evidence="4 7" id="KW-0862">Zinc</keyword>
<dbReference type="GO" id="GO:0004022">
    <property type="term" value="F:alcohol dehydrogenase (NAD+) activity"/>
    <property type="evidence" value="ECO:0007669"/>
    <property type="project" value="TreeGrafter"/>
</dbReference>
<accession>A0A8H2VPD1</accession>
<dbReference type="Proteomes" id="UP000624404">
    <property type="component" value="Unassembled WGS sequence"/>
</dbReference>
<evidence type="ECO:0000256" key="1">
    <source>
        <dbReference type="ARBA" id="ARBA00001947"/>
    </source>
</evidence>
<dbReference type="FunFam" id="3.40.50.720:FF:000039">
    <property type="entry name" value="Alcohol dehydrogenase AdhP"/>
    <property type="match status" value="1"/>
</dbReference>
<dbReference type="OrthoDB" id="256333at2759"/>
<keyword evidence="5" id="KW-0560">Oxidoreductase</keyword>
<evidence type="ECO:0000313" key="10">
    <source>
        <dbReference type="Proteomes" id="UP000624404"/>
    </source>
</evidence>
<dbReference type="InterPro" id="IPR013154">
    <property type="entry name" value="ADH-like_N"/>
</dbReference>
<evidence type="ECO:0000256" key="7">
    <source>
        <dbReference type="RuleBase" id="RU361277"/>
    </source>
</evidence>
<protein>
    <submittedName>
        <fullName evidence="9">A4289991-bd18-41fe-b052-3de54089d7b4</fullName>
    </submittedName>
</protein>
<evidence type="ECO:0000256" key="6">
    <source>
        <dbReference type="ARBA" id="ARBA00023027"/>
    </source>
</evidence>
<gene>
    <name evidence="9" type="ORF">SCLTRI_LOCUS2094</name>
</gene>
<evidence type="ECO:0000256" key="5">
    <source>
        <dbReference type="ARBA" id="ARBA00023002"/>
    </source>
</evidence>
<keyword evidence="3 7" id="KW-0479">Metal-binding</keyword>
<comment type="cofactor">
    <cofactor evidence="1 7">
        <name>Zn(2+)</name>
        <dbReference type="ChEBI" id="CHEBI:29105"/>
    </cofactor>
</comment>
<evidence type="ECO:0000256" key="2">
    <source>
        <dbReference type="ARBA" id="ARBA00008072"/>
    </source>
</evidence>
<dbReference type="InterPro" id="IPR036291">
    <property type="entry name" value="NAD(P)-bd_dom_sf"/>
</dbReference>
<dbReference type="SUPFAM" id="SSF50129">
    <property type="entry name" value="GroES-like"/>
    <property type="match status" value="1"/>
</dbReference>
<comment type="caution">
    <text evidence="9">The sequence shown here is derived from an EMBL/GenBank/DDBJ whole genome shotgun (WGS) entry which is preliminary data.</text>
</comment>
<dbReference type="Gene3D" id="3.40.50.720">
    <property type="entry name" value="NAD(P)-binding Rossmann-like Domain"/>
    <property type="match status" value="1"/>
</dbReference>
<feature type="domain" description="Enoyl reductase (ER)" evidence="8">
    <location>
        <begin position="39"/>
        <end position="359"/>
    </location>
</feature>
<dbReference type="SMART" id="SM00829">
    <property type="entry name" value="PKS_ER"/>
    <property type="match status" value="1"/>
</dbReference>
<dbReference type="InterPro" id="IPR013149">
    <property type="entry name" value="ADH-like_C"/>
</dbReference>
<dbReference type="AlphaFoldDB" id="A0A8H2VPD1"/>
<dbReference type="InterPro" id="IPR011032">
    <property type="entry name" value="GroES-like_sf"/>
</dbReference>
<dbReference type="SUPFAM" id="SSF51735">
    <property type="entry name" value="NAD(P)-binding Rossmann-fold domains"/>
    <property type="match status" value="1"/>
</dbReference>
<evidence type="ECO:0000259" key="8">
    <source>
        <dbReference type="SMART" id="SM00829"/>
    </source>
</evidence>
<dbReference type="Gene3D" id="3.90.180.10">
    <property type="entry name" value="Medium-chain alcohol dehydrogenases, catalytic domain"/>
    <property type="match status" value="1"/>
</dbReference>
<sequence length="363" mass="38367">MNTLKTLPENLKNKAQSLISSVNMTLPKTFKAAVFEKAGGPLVIKDLELQEPKANEILVKVIACGVCHSDAVVQAGSFGNGFPIVPGHEIIGTVAAVGPGAEKWKVGARVGGPWHGGHDGTCKQCNRGNFQMCSNAAINGVTRNGGFAEYVHLRTEAAVRVPEDVDPFKYAPILCAGITVFNSMRKLHITPGEVVAIQGLGGLGHLAVQYAAKMGFKVVAISGGDKKREFAHKLGAHEYVDASKEDPAKKLAELGGAALIVCTAPNPKSISPLTAGLGPGGKLLILAPCGDVEINTVELIMKAASVCGFPAGHALDSEEAIEFTKLHNVDCMIEKFPLKDAQKAYDHMLNGDVRFRSVLVMDE</sequence>
<reference evidence="9" key="1">
    <citation type="submission" date="2020-10" db="EMBL/GenBank/DDBJ databases">
        <authorList>
            <person name="Kusch S."/>
        </authorList>
    </citation>
    <scope>NUCLEOTIDE SEQUENCE</scope>
    <source>
        <strain evidence="9">SwB9</strain>
    </source>
</reference>
<dbReference type="GO" id="GO:0008270">
    <property type="term" value="F:zinc ion binding"/>
    <property type="evidence" value="ECO:0007669"/>
    <property type="project" value="InterPro"/>
</dbReference>
<dbReference type="CDD" id="cd08296">
    <property type="entry name" value="CAD_like"/>
    <property type="match status" value="1"/>
</dbReference>
<proteinExistence type="inferred from homology"/>
<keyword evidence="6" id="KW-0520">NAD</keyword>
<name>A0A8H2VPD1_9HELO</name>
<dbReference type="PANTHER" id="PTHR42940:SF7">
    <property type="entry name" value="ALCOHOL DEHYDROGENASE-LIKE N-TERMINAL DOMAIN-CONTAINING PROTEIN"/>
    <property type="match status" value="1"/>
</dbReference>
<organism evidence="9 10">
    <name type="scientific">Sclerotinia trifoliorum</name>
    <dbReference type="NCBI Taxonomy" id="28548"/>
    <lineage>
        <taxon>Eukaryota</taxon>
        <taxon>Fungi</taxon>
        <taxon>Dikarya</taxon>
        <taxon>Ascomycota</taxon>
        <taxon>Pezizomycotina</taxon>
        <taxon>Leotiomycetes</taxon>
        <taxon>Helotiales</taxon>
        <taxon>Sclerotiniaceae</taxon>
        <taxon>Sclerotinia</taxon>
    </lineage>
</organism>
<comment type="similarity">
    <text evidence="2 7">Belongs to the zinc-containing alcohol dehydrogenase family.</text>
</comment>
<evidence type="ECO:0000256" key="4">
    <source>
        <dbReference type="ARBA" id="ARBA00022833"/>
    </source>
</evidence>
<evidence type="ECO:0000256" key="3">
    <source>
        <dbReference type="ARBA" id="ARBA00022723"/>
    </source>
</evidence>
<dbReference type="InterPro" id="IPR002328">
    <property type="entry name" value="ADH_Zn_CS"/>
</dbReference>
<dbReference type="GO" id="GO:0005737">
    <property type="term" value="C:cytoplasm"/>
    <property type="evidence" value="ECO:0007669"/>
    <property type="project" value="TreeGrafter"/>
</dbReference>
<dbReference type="Pfam" id="PF00107">
    <property type="entry name" value="ADH_zinc_N"/>
    <property type="match status" value="1"/>
</dbReference>
<evidence type="ECO:0000313" key="9">
    <source>
        <dbReference type="EMBL" id="CAD6442302.1"/>
    </source>
</evidence>
<dbReference type="EMBL" id="CAJHIA010000007">
    <property type="protein sequence ID" value="CAD6442302.1"/>
    <property type="molecule type" value="Genomic_DNA"/>
</dbReference>
<dbReference type="PANTHER" id="PTHR42940">
    <property type="entry name" value="ALCOHOL DEHYDROGENASE 1-RELATED"/>
    <property type="match status" value="1"/>
</dbReference>
<dbReference type="PROSITE" id="PS00059">
    <property type="entry name" value="ADH_ZINC"/>
    <property type="match status" value="1"/>
</dbReference>
<dbReference type="InterPro" id="IPR020843">
    <property type="entry name" value="ER"/>
</dbReference>
<keyword evidence="10" id="KW-1185">Reference proteome</keyword>